<dbReference type="RefSeq" id="WP_047940324.1">
    <property type="nucleotide sequence ID" value="NZ_JARTLH010000026.1"/>
</dbReference>
<reference evidence="1 2" key="1">
    <citation type="submission" date="2015-05" db="EMBL/GenBank/DDBJ databases">
        <title>Whole genome sequence and identification of bacterial endophytes from Costus igneus.</title>
        <authorList>
            <person name="Lee Y.P."/>
            <person name="Gan H.M."/>
            <person name="Eng W."/>
            <person name="Wheatley M.S."/>
            <person name="Caraballo A."/>
            <person name="Polter S."/>
            <person name="Savka M.A."/>
            <person name="Hudson A.O."/>
        </authorList>
    </citation>
    <scope>NUCLEOTIDE SEQUENCE [LARGE SCALE GENOMIC DNA]</scope>
    <source>
        <strain evidence="1 2">RIT379</strain>
    </source>
</reference>
<keyword evidence="2" id="KW-1185">Reference proteome</keyword>
<dbReference type="InterPro" id="IPR005500">
    <property type="entry name" value="DUF309"/>
</dbReference>
<gene>
    <name evidence="1" type="ORF">ABW02_02375</name>
</gene>
<comment type="caution">
    <text evidence="1">The sequence shown here is derived from an EMBL/GenBank/DDBJ whole genome shotgun (WGS) entry which is preliminary data.</text>
</comment>
<evidence type="ECO:0000313" key="1">
    <source>
        <dbReference type="EMBL" id="KLV27769.1"/>
    </source>
</evidence>
<dbReference type="PANTHER" id="PTHR34796:SF1">
    <property type="entry name" value="EXPRESSED PROTEIN"/>
    <property type="match status" value="1"/>
</dbReference>
<dbReference type="PATRIC" id="fig|1397.4.peg.1730"/>
<dbReference type="OrthoDB" id="165483at2"/>
<dbReference type="Gene3D" id="1.10.3450.10">
    <property type="entry name" value="TTHA0068-like"/>
    <property type="match status" value="1"/>
</dbReference>
<organism evidence="1 2">
    <name type="scientific">Niallia circulans</name>
    <name type="common">Bacillus circulans</name>
    <dbReference type="NCBI Taxonomy" id="1397"/>
    <lineage>
        <taxon>Bacteria</taxon>
        <taxon>Bacillati</taxon>
        <taxon>Bacillota</taxon>
        <taxon>Bacilli</taxon>
        <taxon>Bacillales</taxon>
        <taxon>Bacillaceae</taxon>
        <taxon>Niallia</taxon>
    </lineage>
</organism>
<evidence type="ECO:0008006" key="3">
    <source>
        <dbReference type="Google" id="ProtNLM"/>
    </source>
</evidence>
<dbReference type="SUPFAM" id="SSF140663">
    <property type="entry name" value="TTHA0068-like"/>
    <property type="match status" value="1"/>
</dbReference>
<dbReference type="Proteomes" id="UP000036045">
    <property type="component" value="Unassembled WGS sequence"/>
</dbReference>
<dbReference type="PANTHER" id="PTHR34796">
    <property type="entry name" value="EXPRESSED PROTEIN"/>
    <property type="match status" value="1"/>
</dbReference>
<sequence>MYPNEYIEFLVHFHCDQDYFECHEILEEYWKKVDSGNKDSIWVGFILLAVSAYHHRRKNFKGAEKTLIKSMQLLEKKQEIIKKLGLDASKLLLLLKLQEKHIKQHHAFCTYHLPFTDPNLEMNCIESAHIKGLKWKNSEPVPFEIIHRHISRDRSMVIKERENALLLRKQKDKHL</sequence>
<protein>
    <recommendedName>
        <fullName evidence="3">DUF309 domain-containing protein</fullName>
    </recommendedName>
</protein>
<name>A0A0J1IP51_NIACI</name>
<proteinExistence type="predicted"/>
<evidence type="ECO:0000313" key="2">
    <source>
        <dbReference type="Proteomes" id="UP000036045"/>
    </source>
</evidence>
<dbReference type="InterPro" id="IPR023203">
    <property type="entry name" value="TTHA0068_sf"/>
</dbReference>
<dbReference type="AlphaFoldDB" id="A0A0J1IP51"/>
<dbReference type="EMBL" id="LDPH01000002">
    <property type="protein sequence ID" value="KLV27769.1"/>
    <property type="molecule type" value="Genomic_DNA"/>
</dbReference>
<accession>A0A0J1IP51</accession>
<dbReference type="Pfam" id="PF03745">
    <property type="entry name" value="DUF309"/>
    <property type="match status" value="1"/>
</dbReference>